<proteinExistence type="inferred from homology"/>
<evidence type="ECO:0000256" key="6">
    <source>
        <dbReference type="ARBA" id="ARBA00012087"/>
    </source>
</evidence>
<evidence type="ECO:0000256" key="2">
    <source>
        <dbReference type="ARBA" id="ARBA00004606"/>
    </source>
</evidence>
<dbReference type="Pfam" id="PF21174">
    <property type="entry name" value="Glce_b_sandwich"/>
    <property type="match status" value="1"/>
</dbReference>
<comment type="pathway">
    <text evidence="3">Glycan metabolism; heparin biosynthesis.</text>
</comment>
<gene>
    <name evidence="17" type="primary">LOC101860429</name>
</gene>
<protein>
    <recommendedName>
        <fullName evidence="6">heparosan-N-sulfate-glucuronate 5-epimerase</fullName>
        <ecNumber evidence="6">5.1.3.17</ecNumber>
    </recommendedName>
</protein>
<evidence type="ECO:0000313" key="17">
    <source>
        <dbReference type="RefSeq" id="XP_005104223.2"/>
    </source>
</evidence>
<feature type="region of interest" description="Disordered" evidence="13">
    <location>
        <begin position="62"/>
        <end position="87"/>
    </location>
</feature>
<name>A0ABM0JY16_APLCA</name>
<evidence type="ECO:0000256" key="1">
    <source>
        <dbReference type="ARBA" id="ARBA00000434"/>
    </source>
</evidence>
<dbReference type="EC" id="5.1.3.17" evidence="6"/>
<dbReference type="PANTHER" id="PTHR13174:SF3">
    <property type="entry name" value="D-GLUCURONYL C5-EPIMERASE"/>
    <property type="match status" value="1"/>
</dbReference>
<dbReference type="Proteomes" id="UP000694888">
    <property type="component" value="Unplaced"/>
</dbReference>
<sequence length="626" mass="70715">MRLSRAIKVVTVLGICSSVITICLWSSCSARQSDGFDRGLETLRGERGADENDVLTFHNRGTNSIASDQQPPLQPGDRDQAQADHWQQQQFQQQQLQQQLDYHEIDCNINNERTIKCRKEGPEVYVPFSFVKKYFEVYGDVVSTDGYERLEFHHANSIVHPPRATYTPSAMFMAFDHYNVENRERVKCITASEGVPITTQWNKEGYHYSIQVAQYGLSHHAKHIVTGEPDQLVLEDAEDEDGGVAGALADWQLPDKKSRLVLARHAPGLEEGGDNRVVEFLTSDSLSSKGITLPVDEKANKCVSMDVKFSTNGSVIIVVETVSRDRVSIHYVFTGAHIASDGKSNVFYGLGERHNEWMHIARDLKFDVQKGFSLKGGKPDKSHTGIARIVEIRLHGHGWLDNLTLSSAIHMEQFYDAANWLVKHQDERGGWPIMVARRVVPGVLELPPGWYSAMGQGQAMSVLVRAYLDSKEKRYLRSAVEALKLFEIDSVQGGVRARFLGQLDWYEEYPTTPSSFVLNGFIYSLMGLYDLKETASGRDKETAERIYSSGMKSLKVMIGLYDSGVGTLYDLRHITAGIEPNRARWDYHTTHINQVLQLMVIDDDPIFKTTVQRWLGYLQGRKSRHN</sequence>
<evidence type="ECO:0000259" key="14">
    <source>
        <dbReference type="Pfam" id="PF06662"/>
    </source>
</evidence>
<keyword evidence="8" id="KW-0735">Signal-anchor</keyword>
<evidence type="ECO:0000256" key="7">
    <source>
        <dbReference type="ARBA" id="ARBA00022692"/>
    </source>
</evidence>
<comment type="subcellular location">
    <subcellularLocation>
        <location evidence="12">Endomembrane system</location>
        <topology evidence="12">Single-pass membrane protein</topology>
    </subcellularLocation>
    <subcellularLocation>
        <location evidence="2">Membrane</location>
        <topology evidence="2">Single-pass type II membrane protein</topology>
    </subcellularLocation>
</comment>
<keyword evidence="7" id="KW-0812">Transmembrane</keyword>
<evidence type="ECO:0000256" key="9">
    <source>
        <dbReference type="ARBA" id="ARBA00022989"/>
    </source>
</evidence>
<evidence type="ECO:0000256" key="11">
    <source>
        <dbReference type="ARBA" id="ARBA00023235"/>
    </source>
</evidence>
<dbReference type="PANTHER" id="PTHR13174">
    <property type="entry name" value="D-GLUCURONYL C5-EPIMERASE"/>
    <property type="match status" value="1"/>
</dbReference>
<evidence type="ECO:0000256" key="10">
    <source>
        <dbReference type="ARBA" id="ARBA00023136"/>
    </source>
</evidence>
<organism evidence="16 17">
    <name type="scientific">Aplysia californica</name>
    <name type="common">California sea hare</name>
    <dbReference type="NCBI Taxonomy" id="6500"/>
    <lineage>
        <taxon>Eukaryota</taxon>
        <taxon>Metazoa</taxon>
        <taxon>Spiralia</taxon>
        <taxon>Lophotrochozoa</taxon>
        <taxon>Mollusca</taxon>
        <taxon>Gastropoda</taxon>
        <taxon>Heterobranchia</taxon>
        <taxon>Euthyneura</taxon>
        <taxon>Tectipleura</taxon>
        <taxon>Aplysiida</taxon>
        <taxon>Aplysioidea</taxon>
        <taxon>Aplysiidae</taxon>
        <taxon>Aplysia</taxon>
    </lineage>
</organism>
<keyword evidence="10" id="KW-0472">Membrane</keyword>
<evidence type="ECO:0000256" key="8">
    <source>
        <dbReference type="ARBA" id="ARBA00022968"/>
    </source>
</evidence>
<dbReference type="PROSITE" id="PS51257">
    <property type="entry name" value="PROKAR_LIPOPROTEIN"/>
    <property type="match status" value="1"/>
</dbReference>
<evidence type="ECO:0000256" key="12">
    <source>
        <dbReference type="ARBA" id="ARBA00037847"/>
    </source>
</evidence>
<feature type="compositionally biased region" description="Polar residues" evidence="13">
    <location>
        <begin position="62"/>
        <end position="71"/>
    </location>
</feature>
<feature type="domain" description="D-glucuronyl C5-epimerase C-terminal" evidence="14">
    <location>
        <begin position="425"/>
        <end position="614"/>
    </location>
</feature>
<accession>A0ABM0JY16</accession>
<feature type="domain" description="D-glucuronyl C5-epimerase beta-sandwich" evidence="15">
    <location>
        <begin position="275"/>
        <end position="397"/>
    </location>
</feature>
<evidence type="ECO:0000256" key="5">
    <source>
        <dbReference type="ARBA" id="ARBA00005584"/>
    </source>
</evidence>
<evidence type="ECO:0000256" key="4">
    <source>
        <dbReference type="ARBA" id="ARBA00005093"/>
    </source>
</evidence>
<dbReference type="Pfam" id="PF06662">
    <property type="entry name" value="C5-epim_C"/>
    <property type="match status" value="1"/>
</dbReference>
<dbReference type="InterPro" id="IPR039721">
    <property type="entry name" value="C5-epimerase"/>
</dbReference>
<reference evidence="17" key="1">
    <citation type="submission" date="2025-08" db="UniProtKB">
        <authorList>
            <consortium name="RefSeq"/>
        </authorList>
    </citation>
    <scope>IDENTIFICATION</scope>
</reference>
<dbReference type="InterPro" id="IPR010598">
    <property type="entry name" value="C5-epim_C"/>
</dbReference>
<evidence type="ECO:0000256" key="3">
    <source>
        <dbReference type="ARBA" id="ARBA00004841"/>
    </source>
</evidence>
<keyword evidence="16" id="KW-1185">Reference proteome</keyword>
<evidence type="ECO:0000256" key="13">
    <source>
        <dbReference type="SAM" id="MobiDB-lite"/>
    </source>
</evidence>
<evidence type="ECO:0000313" key="16">
    <source>
        <dbReference type="Proteomes" id="UP000694888"/>
    </source>
</evidence>
<dbReference type="InterPro" id="IPR059154">
    <property type="entry name" value="Glce_b_sandwich"/>
</dbReference>
<dbReference type="RefSeq" id="XP_005104223.2">
    <property type="nucleotide sequence ID" value="XM_005104166.3"/>
</dbReference>
<keyword evidence="11" id="KW-0413">Isomerase</keyword>
<comment type="similarity">
    <text evidence="5">Belongs to the D-glucuronyl C5-epimerase family.</text>
</comment>
<evidence type="ECO:0000259" key="15">
    <source>
        <dbReference type="Pfam" id="PF21174"/>
    </source>
</evidence>
<comment type="catalytic activity">
    <reaction evidence="1">
        <text>[heparosan-N-sulfate](n) = [heparan-N-sulfate](n)</text>
        <dbReference type="Rhea" id="RHEA:20197"/>
        <dbReference type="Rhea" id="RHEA-COMP:9556"/>
        <dbReference type="Rhea" id="RHEA-COMP:9557"/>
        <dbReference type="ChEBI" id="CHEBI:58041"/>
        <dbReference type="ChEBI" id="CHEBI:58287"/>
        <dbReference type="EC" id="5.1.3.17"/>
    </reaction>
</comment>
<keyword evidence="9" id="KW-1133">Transmembrane helix</keyword>
<comment type="pathway">
    <text evidence="4">Glycan metabolism; heparan sulfate biosynthesis.</text>
</comment>
<dbReference type="GeneID" id="101860429"/>